<protein>
    <submittedName>
        <fullName evidence="2">Uncharacterized protein</fullName>
    </submittedName>
</protein>
<feature type="compositionally biased region" description="Low complexity" evidence="1">
    <location>
        <begin position="342"/>
        <end position="355"/>
    </location>
</feature>
<dbReference type="Gene3D" id="1.20.930.10">
    <property type="entry name" value="Conserved domain common to transcription factors TFIIS, elongin A, CRSP70"/>
    <property type="match status" value="1"/>
</dbReference>
<evidence type="ECO:0000256" key="1">
    <source>
        <dbReference type="SAM" id="MobiDB-lite"/>
    </source>
</evidence>
<dbReference type="SUPFAM" id="SSF47676">
    <property type="entry name" value="Conserved domain common to transcription factors TFIIS, elongin A, CRSP70"/>
    <property type="match status" value="1"/>
</dbReference>
<feature type="region of interest" description="Disordered" evidence="1">
    <location>
        <begin position="294"/>
        <end position="355"/>
    </location>
</feature>
<feature type="region of interest" description="Disordered" evidence="1">
    <location>
        <begin position="1"/>
        <end position="41"/>
    </location>
</feature>
<feature type="compositionally biased region" description="Polar residues" evidence="1">
    <location>
        <begin position="294"/>
        <end position="303"/>
    </location>
</feature>
<proteinExistence type="predicted"/>
<name>A0A6A6ZXS9_9PLEO</name>
<accession>A0A6A6ZXS9</accession>
<dbReference type="EMBL" id="MU006227">
    <property type="protein sequence ID" value="KAF2825860.1"/>
    <property type="molecule type" value="Genomic_DNA"/>
</dbReference>
<keyword evidence="3" id="KW-1185">Reference proteome</keyword>
<evidence type="ECO:0000313" key="3">
    <source>
        <dbReference type="Proteomes" id="UP000799424"/>
    </source>
</evidence>
<evidence type="ECO:0000313" key="2">
    <source>
        <dbReference type="EMBL" id="KAF2825860.1"/>
    </source>
</evidence>
<dbReference type="Proteomes" id="UP000799424">
    <property type="component" value="Unassembled WGS sequence"/>
</dbReference>
<dbReference type="InterPro" id="IPR035441">
    <property type="entry name" value="TFIIS/LEDGF_dom_sf"/>
</dbReference>
<organism evidence="2 3">
    <name type="scientific">Ophiobolus disseminans</name>
    <dbReference type="NCBI Taxonomy" id="1469910"/>
    <lineage>
        <taxon>Eukaryota</taxon>
        <taxon>Fungi</taxon>
        <taxon>Dikarya</taxon>
        <taxon>Ascomycota</taxon>
        <taxon>Pezizomycotina</taxon>
        <taxon>Dothideomycetes</taxon>
        <taxon>Pleosporomycetidae</taxon>
        <taxon>Pleosporales</taxon>
        <taxon>Pleosporineae</taxon>
        <taxon>Phaeosphaeriaceae</taxon>
        <taxon>Ophiobolus</taxon>
    </lineage>
</organism>
<gene>
    <name evidence="2" type="ORF">CC86DRAFT_407111</name>
</gene>
<dbReference type="AlphaFoldDB" id="A0A6A6ZXS9"/>
<reference evidence="2" key="1">
    <citation type="journal article" date="2020" name="Stud. Mycol.">
        <title>101 Dothideomycetes genomes: a test case for predicting lifestyles and emergence of pathogens.</title>
        <authorList>
            <person name="Haridas S."/>
            <person name="Albert R."/>
            <person name="Binder M."/>
            <person name="Bloem J."/>
            <person name="Labutti K."/>
            <person name="Salamov A."/>
            <person name="Andreopoulos B."/>
            <person name="Baker S."/>
            <person name="Barry K."/>
            <person name="Bills G."/>
            <person name="Bluhm B."/>
            <person name="Cannon C."/>
            <person name="Castanera R."/>
            <person name="Culley D."/>
            <person name="Daum C."/>
            <person name="Ezra D."/>
            <person name="Gonzalez J."/>
            <person name="Henrissat B."/>
            <person name="Kuo A."/>
            <person name="Liang C."/>
            <person name="Lipzen A."/>
            <person name="Lutzoni F."/>
            <person name="Magnuson J."/>
            <person name="Mondo S."/>
            <person name="Nolan M."/>
            <person name="Ohm R."/>
            <person name="Pangilinan J."/>
            <person name="Park H.-J."/>
            <person name="Ramirez L."/>
            <person name="Alfaro M."/>
            <person name="Sun H."/>
            <person name="Tritt A."/>
            <person name="Yoshinaga Y."/>
            <person name="Zwiers L.-H."/>
            <person name="Turgeon B."/>
            <person name="Goodwin S."/>
            <person name="Spatafora J."/>
            <person name="Crous P."/>
            <person name="Grigoriev I."/>
        </authorList>
    </citation>
    <scope>NUCLEOTIDE SEQUENCE</scope>
    <source>
        <strain evidence="2">CBS 113818</strain>
    </source>
</reference>
<sequence>MDTDANLTSGEADLSEAKARAFEDDPGDSADGFVDEKPGRSTLSWRLRTNTRANRSGSSKVCECGGCPNSDPDYDDERCARAMEQMFDRVETHDGYDVHQAYEFIHDSINSIKSAPTHALHSIRRSFNKFIDLEPHSDIALEIQRIQIIATWRELMTSDLWLKAMAAEGVASANVSNDDYEWPLKVVIDKQDVRAQLLRALQQDEPGYSVKNNPVWNEMKASIDSANPEVVIFELLNGAWATLKVFDKLPLNKYVIQATGILEALELAQNHRCREVQDEVDELVVEWRTLVQASTSPTSTRSEQGARHPSDSSDCAQQNHSRYHSDDKSPTGVWNMKDKHPAPSASLASELESYY</sequence>